<dbReference type="AlphaFoldDB" id="A0A0F9M388"/>
<organism evidence="2">
    <name type="scientific">marine sediment metagenome</name>
    <dbReference type="NCBI Taxonomy" id="412755"/>
    <lineage>
        <taxon>unclassified sequences</taxon>
        <taxon>metagenomes</taxon>
        <taxon>ecological metagenomes</taxon>
    </lineage>
</organism>
<evidence type="ECO:0000313" key="2">
    <source>
        <dbReference type="EMBL" id="KKM63732.1"/>
    </source>
</evidence>
<protein>
    <submittedName>
        <fullName evidence="2">Uncharacterized protein</fullName>
    </submittedName>
</protein>
<proteinExistence type="predicted"/>
<evidence type="ECO:0000256" key="1">
    <source>
        <dbReference type="SAM" id="MobiDB-lite"/>
    </source>
</evidence>
<sequence>MSNLPDWLPNLILLEDCNGNWQQYEDAVYARFHSDFIVSRPVFEGFSIHITKNLIRGKERGFWHCIQEGRVEEDRTPDLRRCERIGWIRTVIENANDPKIRTWSNERKSKTRRVLWFEDAEFLVVLEPRRSCWMLLTAYPVTLQRRKTKLLAEFTQAQKKPTPPKQDGVRTPSTPW</sequence>
<dbReference type="EMBL" id="LAZR01011046">
    <property type="protein sequence ID" value="KKM63732.1"/>
    <property type="molecule type" value="Genomic_DNA"/>
</dbReference>
<reference evidence="2" key="1">
    <citation type="journal article" date="2015" name="Nature">
        <title>Complex archaea that bridge the gap between prokaryotes and eukaryotes.</title>
        <authorList>
            <person name="Spang A."/>
            <person name="Saw J.H."/>
            <person name="Jorgensen S.L."/>
            <person name="Zaremba-Niedzwiedzka K."/>
            <person name="Martijn J."/>
            <person name="Lind A.E."/>
            <person name="van Eijk R."/>
            <person name="Schleper C."/>
            <person name="Guy L."/>
            <person name="Ettema T.J."/>
        </authorList>
    </citation>
    <scope>NUCLEOTIDE SEQUENCE</scope>
</reference>
<feature type="region of interest" description="Disordered" evidence="1">
    <location>
        <begin position="155"/>
        <end position="176"/>
    </location>
</feature>
<accession>A0A0F9M388</accession>
<comment type="caution">
    <text evidence="2">The sequence shown here is derived from an EMBL/GenBank/DDBJ whole genome shotgun (WGS) entry which is preliminary data.</text>
</comment>
<name>A0A0F9M388_9ZZZZ</name>
<gene>
    <name evidence="2" type="ORF">LCGC14_1508490</name>
</gene>